<dbReference type="Proteomes" id="UP001198701">
    <property type="component" value="Unassembled WGS sequence"/>
</dbReference>
<gene>
    <name evidence="3" type="ORF">LMJ30_01880</name>
</gene>
<organism evidence="3 4">
    <name type="scientific">Massilia agrisoli</name>
    <dbReference type="NCBI Taxonomy" id="2892444"/>
    <lineage>
        <taxon>Bacteria</taxon>
        <taxon>Pseudomonadati</taxon>
        <taxon>Pseudomonadota</taxon>
        <taxon>Betaproteobacteria</taxon>
        <taxon>Burkholderiales</taxon>
        <taxon>Oxalobacteraceae</taxon>
        <taxon>Telluria group</taxon>
        <taxon>Massilia</taxon>
    </lineage>
</organism>
<feature type="signal peptide" evidence="2">
    <location>
        <begin position="1"/>
        <end position="21"/>
    </location>
</feature>
<dbReference type="PROSITE" id="PS51257">
    <property type="entry name" value="PROKAR_LIPOPROTEIN"/>
    <property type="match status" value="1"/>
</dbReference>
<dbReference type="RefSeq" id="WP_229430641.1">
    <property type="nucleotide sequence ID" value="NZ_JAJHPV010000004.1"/>
</dbReference>
<evidence type="ECO:0000313" key="4">
    <source>
        <dbReference type="Proteomes" id="UP001198701"/>
    </source>
</evidence>
<keyword evidence="4" id="KW-1185">Reference proteome</keyword>
<name>A0ABS8IP39_9BURK</name>
<accession>A0ABS8IP39</accession>
<evidence type="ECO:0000256" key="1">
    <source>
        <dbReference type="SAM" id="MobiDB-lite"/>
    </source>
</evidence>
<evidence type="ECO:0000256" key="2">
    <source>
        <dbReference type="SAM" id="SignalP"/>
    </source>
</evidence>
<feature type="compositionally biased region" description="Pro residues" evidence="1">
    <location>
        <begin position="114"/>
        <end position="126"/>
    </location>
</feature>
<keyword evidence="2" id="KW-0732">Signal</keyword>
<dbReference type="EMBL" id="JAJHPV010000004">
    <property type="protein sequence ID" value="MCC6069706.1"/>
    <property type="molecule type" value="Genomic_DNA"/>
</dbReference>
<evidence type="ECO:0000313" key="3">
    <source>
        <dbReference type="EMBL" id="MCC6069706.1"/>
    </source>
</evidence>
<reference evidence="3 4" key="1">
    <citation type="submission" date="2021-11" db="EMBL/GenBank/DDBJ databases">
        <authorList>
            <person name="Huq M.A."/>
        </authorList>
    </citation>
    <scope>NUCLEOTIDE SEQUENCE [LARGE SCALE GENOMIC DNA]</scope>
    <source>
        <strain evidence="3 4">MAHUQ-52</strain>
    </source>
</reference>
<proteinExistence type="predicted"/>
<protein>
    <recommendedName>
        <fullName evidence="5">Lipoprotein</fullName>
    </recommendedName>
</protein>
<comment type="caution">
    <text evidence="3">The sequence shown here is derived from an EMBL/GenBank/DDBJ whole genome shotgun (WGS) entry which is preliminary data.</text>
</comment>
<sequence length="134" mass="14709">MNVYRARYLTLAAACFLAACATIREAPVNDATLTLQPQQTLALGETISLRYERADDSRCPQDARCVWAGIIIYHFTLVGKTASEPFKLDIDQPAFESKLLKGVRIVLATTEPPPVRMSNQAPPPHPVTVSVTNI</sequence>
<feature type="region of interest" description="Disordered" evidence="1">
    <location>
        <begin position="114"/>
        <end position="134"/>
    </location>
</feature>
<feature type="chain" id="PRO_5045365381" description="Lipoprotein" evidence="2">
    <location>
        <begin position="22"/>
        <end position="134"/>
    </location>
</feature>
<evidence type="ECO:0008006" key="5">
    <source>
        <dbReference type="Google" id="ProtNLM"/>
    </source>
</evidence>